<protein>
    <submittedName>
        <fullName evidence="2 3">Uncharacterized protein</fullName>
    </submittedName>
</protein>
<feature type="compositionally biased region" description="Basic and acidic residues" evidence="1">
    <location>
        <begin position="245"/>
        <end position="259"/>
    </location>
</feature>
<keyword evidence="4" id="KW-1185">Reference proteome</keyword>
<reference evidence="3" key="5">
    <citation type="submission" date="2018-04" db="UniProtKB">
        <authorList>
            <consortium name="EnsemblFungi"/>
        </authorList>
    </citation>
    <scope>IDENTIFICATION</scope>
    <source>
        <strain evidence="3">R3-111a-1</strain>
    </source>
</reference>
<reference evidence="3" key="4">
    <citation type="journal article" date="2015" name="G3 (Bethesda)">
        <title>Genome sequences of three phytopathogenic species of the Magnaporthaceae family of fungi.</title>
        <authorList>
            <person name="Okagaki L.H."/>
            <person name="Nunes C.C."/>
            <person name="Sailsbery J."/>
            <person name="Clay B."/>
            <person name="Brown D."/>
            <person name="John T."/>
            <person name="Oh Y."/>
            <person name="Young N."/>
            <person name="Fitzgerald M."/>
            <person name="Haas B.J."/>
            <person name="Zeng Q."/>
            <person name="Young S."/>
            <person name="Adiconis X."/>
            <person name="Fan L."/>
            <person name="Levin J.Z."/>
            <person name="Mitchell T.K."/>
            <person name="Okubara P.A."/>
            <person name="Farman M.L."/>
            <person name="Kohn L.M."/>
            <person name="Birren B."/>
            <person name="Ma L.-J."/>
            <person name="Dean R.A."/>
        </authorList>
    </citation>
    <scope>NUCLEOTIDE SEQUENCE</scope>
    <source>
        <strain evidence="3">R3-111a-1</strain>
    </source>
</reference>
<reference evidence="2" key="2">
    <citation type="submission" date="2010-07" db="EMBL/GenBank/DDBJ databases">
        <authorList>
            <consortium name="The Broad Institute Genome Sequencing Platform"/>
            <consortium name="Broad Institute Genome Sequencing Center for Infectious Disease"/>
            <person name="Ma L.-J."/>
            <person name="Dead R."/>
            <person name="Young S."/>
            <person name="Zeng Q."/>
            <person name="Koehrsen M."/>
            <person name="Alvarado L."/>
            <person name="Berlin A."/>
            <person name="Chapman S.B."/>
            <person name="Chen Z."/>
            <person name="Freedman E."/>
            <person name="Gellesch M."/>
            <person name="Goldberg J."/>
            <person name="Griggs A."/>
            <person name="Gujja S."/>
            <person name="Heilman E.R."/>
            <person name="Heiman D."/>
            <person name="Hepburn T."/>
            <person name="Howarth C."/>
            <person name="Jen D."/>
            <person name="Larson L."/>
            <person name="Mehta T."/>
            <person name="Neiman D."/>
            <person name="Pearson M."/>
            <person name="Roberts A."/>
            <person name="Saif S."/>
            <person name="Shea T."/>
            <person name="Shenoy N."/>
            <person name="Sisk P."/>
            <person name="Stolte C."/>
            <person name="Sykes S."/>
            <person name="Walk T."/>
            <person name="White J."/>
            <person name="Yandava C."/>
            <person name="Haas B."/>
            <person name="Nusbaum C."/>
            <person name="Birren B."/>
        </authorList>
    </citation>
    <scope>NUCLEOTIDE SEQUENCE</scope>
    <source>
        <strain evidence="2">R3-111a-1</strain>
    </source>
</reference>
<feature type="compositionally biased region" description="Low complexity" evidence="1">
    <location>
        <begin position="29"/>
        <end position="44"/>
    </location>
</feature>
<accession>J3NI17</accession>
<dbReference type="HOGENOM" id="CLU_959909_0_0_1"/>
<name>J3NI17_GAET3</name>
<dbReference type="Proteomes" id="UP000006039">
    <property type="component" value="Unassembled WGS sequence"/>
</dbReference>
<evidence type="ECO:0000313" key="3">
    <source>
        <dbReference type="EnsemblFungi" id="EJT80910"/>
    </source>
</evidence>
<organism evidence="2">
    <name type="scientific">Gaeumannomyces tritici (strain R3-111a-1)</name>
    <name type="common">Wheat and barley take-all root rot fungus</name>
    <name type="synonym">Gaeumannomyces graminis var. tritici</name>
    <dbReference type="NCBI Taxonomy" id="644352"/>
    <lineage>
        <taxon>Eukaryota</taxon>
        <taxon>Fungi</taxon>
        <taxon>Dikarya</taxon>
        <taxon>Ascomycota</taxon>
        <taxon>Pezizomycotina</taxon>
        <taxon>Sordariomycetes</taxon>
        <taxon>Sordariomycetidae</taxon>
        <taxon>Magnaporthales</taxon>
        <taxon>Magnaporthaceae</taxon>
        <taxon>Gaeumannomyces</taxon>
    </lineage>
</organism>
<dbReference type="GeneID" id="20341360"/>
<feature type="region of interest" description="Disordered" evidence="1">
    <location>
        <begin position="20"/>
        <end position="51"/>
    </location>
</feature>
<dbReference type="RefSeq" id="XP_009216919.1">
    <property type="nucleotide sequence ID" value="XM_009218655.1"/>
</dbReference>
<evidence type="ECO:0000256" key="1">
    <source>
        <dbReference type="SAM" id="MobiDB-lite"/>
    </source>
</evidence>
<dbReference type="AlphaFoldDB" id="J3NI17"/>
<dbReference type="VEuPathDB" id="FungiDB:GGTG_00902"/>
<reference evidence="4" key="1">
    <citation type="submission" date="2010-07" db="EMBL/GenBank/DDBJ databases">
        <title>The genome sequence of Gaeumannomyces graminis var. tritici strain R3-111a-1.</title>
        <authorList>
            <consortium name="The Broad Institute Genome Sequencing Platform"/>
            <person name="Ma L.-J."/>
            <person name="Dead R."/>
            <person name="Young S."/>
            <person name="Zeng Q."/>
            <person name="Koehrsen M."/>
            <person name="Alvarado L."/>
            <person name="Berlin A."/>
            <person name="Chapman S.B."/>
            <person name="Chen Z."/>
            <person name="Freedman E."/>
            <person name="Gellesch M."/>
            <person name="Goldberg J."/>
            <person name="Griggs A."/>
            <person name="Gujja S."/>
            <person name="Heilman E.R."/>
            <person name="Heiman D."/>
            <person name="Hepburn T."/>
            <person name="Howarth C."/>
            <person name="Jen D."/>
            <person name="Larson L."/>
            <person name="Mehta T."/>
            <person name="Neiman D."/>
            <person name="Pearson M."/>
            <person name="Roberts A."/>
            <person name="Saif S."/>
            <person name="Shea T."/>
            <person name="Shenoy N."/>
            <person name="Sisk P."/>
            <person name="Stolte C."/>
            <person name="Sykes S."/>
            <person name="Walk T."/>
            <person name="White J."/>
            <person name="Yandava C."/>
            <person name="Haas B."/>
            <person name="Nusbaum C."/>
            <person name="Birren B."/>
        </authorList>
    </citation>
    <scope>NUCLEOTIDE SEQUENCE [LARGE SCALE GENOMIC DNA]</scope>
    <source>
        <strain evidence="4">R3-111a-1</strain>
    </source>
</reference>
<evidence type="ECO:0000313" key="4">
    <source>
        <dbReference type="Proteomes" id="UP000006039"/>
    </source>
</evidence>
<dbReference type="EMBL" id="GL385395">
    <property type="protein sequence ID" value="EJT80910.1"/>
    <property type="molecule type" value="Genomic_DNA"/>
</dbReference>
<proteinExistence type="predicted"/>
<gene>
    <name evidence="3" type="primary">20341360</name>
    <name evidence="2" type="ORF">GGTG_00902</name>
</gene>
<reference evidence="2" key="3">
    <citation type="submission" date="2010-09" db="EMBL/GenBank/DDBJ databases">
        <title>Annotation of Gaeumannomyces graminis var. tritici R3-111a-1.</title>
        <authorList>
            <consortium name="The Broad Institute Genome Sequencing Platform"/>
            <person name="Ma L.-J."/>
            <person name="Dead R."/>
            <person name="Young S.K."/>
            <person name="Zeng Q."/>
            <person name="Gargeya S."/>
            <person name="Fitzgerald M."/>
            <person name="Haas B."/>
            <person name="Abouelleil A."/>
            <person name="Alvarado L."/>
            <person name="Arachchi H.M."/>
            <person name="Berlin A."/>
            <person name="Brown A."/>
            <person name="Chapman S.B."/>
            <person name="Chen Z."/>
            <person name="Dunbar C."/>
            <person name="Freedman E."/>
            <person name="Gearin G."/>
            <person name="Gellesch M."/>
            <person name="Goldberg J."/>
            <person name="Griggs A."/>
            <person name="Gujja S."/>
            <person name="Heiman D."/>
            <person name="Howarth C."/>
            <person name="Larson L."/>
            <person name="Lui A."/>
            <person name="MacDonald P.J.P."/>
            <person name="Mehta T."/>
            <person name="Montmayeur A."/>
            <person name="Murphy C."/>
            <person name="Neiman D."/>
            <person name="Pearson M."/>
            <person name="Priest M."/>
            <person name="Roberts A."/>
            <person name="Saif S."/>
            <person name="Shea T."/>
            <person name="Shenoy N."/>
            <person name="Sisk P."/>
            <person name="Stolte C."/>
            <person name="Sykes S."/>
            <person name="Yandava C."/>
            <person name="Wortman J."/>
            <person name="Nusbaum C."/>
            <person name="Birren B."/>
        </authorList>
    </citation>
    <scope>NUCLEOTIDE SEQUENCE</scope>
    <source>
        <strain evidence="2">R3-111a-1</strain>
    </source>
</reference>
<feature type="region of interest" description="Disordered" evidence="1">
    <location>
        <begin position="230"/>
        <end position="261"/>
    </location>
</feature>
<sequence length="290" mass="30444">MADEAAAREDRRVGVCMRVASGGRAREPSGTAQARAAATGTRSRPNGGSALGRLAASTVRSGEWSAAGAGLAGQAEKSRRDPWLCFLNYYAATSDFIQVVADAALGLGLGAKGLQLRLVGTSRKQIDGASDGRNGPRALWNPVPAQCLSTEAGHLGPSLIYPQENEITGARATQSIKQENLHAMFGEGARGALHVQGETQPLQASTVNDAGWPEPERKGCRRISATFPIGAQQESPRLLRNPPKHPQDPNRSRPEDASACKDAVVVHSIAGSNPIKLNSGSSRQYPALIG</sequence>
<evidence type="ECO:0000313" key="2">
    <source>
        <dbReference type="EMBL" id="EJT80910.1"/>
    </source>
</evidence>
<dbReference type="EnsemblFungi" id="EJT80910">
    <property type="protein sequence ID" value="EJT80910"/>
    <property type="gene ID" value="GGTG_00902"/>
</dbReference>